<sequence length="89" mass="9721">NINGDCIPQDETILLTVANVIDEQRQIIAINDQSDSTETHFELSCGNDLVNLKESHLRGCNASDCRICSASISFIAVLCICIAKKKLNV</sequence>
<feature type="non-terminal residue" evidence="1">
    <location>
        <position position="1"/>
    </location>
</feature>
<reference evidence="1" key="1">
    <citation type="submission" date="2014-05" db="EMBL/GenBank/DDBJ databases">
        <authorList>
            <person name="Chronopoulou M."/>
        </authorList>
    </citation>
    <scope>NUCLEOTIDE SEQUENCE</scope>
    <source>
        <tissue evidence="1">Whole organism</tissue>
    </source>
</reference>
<dbReference type="AlphaFoldDB" id="A0A0K2UXC2"/>
<proteinExistence type="predicted"/>
<organism evidence="1">
    <name type="scientific">Lepeophtheirus salmonis</name>
    <name type="common">Salmon louse</name>
    <name type="synonym">Caligus salmonis</name>
    <dbReference type="NCBI Taxonomy" id="72036"/>
    <lineage>
        <taxon>Eukaryota</taxon>
        <taxon>Metazoa</taxon>
        <taxon>Ecdysozoa</taxon>
        <taxon>Arthropoda</taxon>
        <taxon>Crustacea</taxon>
        <taxon>Multicrustacea</taxon>
        <taxon>Hexanauplia</taxon>
        <taxon>Copepoda</taxon>
        <taxon>Siphonostomatoida</taxon>
        <taxon>Caligidae</taxon>
        <taxon>Lepeophtheirus</taxon>
    </lineage>
</organism>
<accession>A0A0K2UXC2</accession>
<evidence type="ECO:0000313" key="1">
    <source>
        <dbReference type="EMBL" id="CDW42898.1"/>
    </source>
</evidence>
<name>A0A0K2UXC2_LEPSM</name>
<dbReference type="EMBL" id="HACA01025537">
    <property type="protein sequence ID" value="CDW42898.1"/>
    <property type="molecule type" value="Transcribed_RNA"/>
</dbReference>
<protein>
    <submittedName>
        <fullName evidence="1">Uncharacterized protein</fullName>
    </submittedName>
</protein>